<dbReference type="PANTHER" id="PTHR30188:SF3">
    <property type="entry name" value="ABC TRANSPORTER PERMEASE"/>
    <property type="match status" value="1"/>
</dbReference>
<feature type="transmembrane region" description="Helical" evidence="1">
    <location>
        <begin position="370"/>
        <end position="394"/>
    </location>
</feature>
<dbReference type="GO" id="GO:0043190">
    <property type="term" value="C:ATP-binding cassette (ABC) transporter complex"/>
    <property type="evidence" value="ECO:0007669"/>
    <property type="project" value="InterPro"/>
</dbReference>
<dbReference type="PANTHER" id="PTHR30188">
    <property type="entry name" value="ABC TRANSPORTER PERMEASE PROTEIN-RELATED"/>
    <property type="match status" value="1"/>
</dbReference>
<reference evidence="2 3" key="1">
    <citation type="submission" date="2007-05" db="EMBL/GenBank/DDBJ databases">
        <title>Complete sequence of Geobacter uraniireducens Rf4.</title>
        <authorList>
            <consortium name="US DOE Joint Genome Institute"/>
            <person name="Copeland A."/>
            <person name="Lucas S."/>
            <person name="Lapidus A."/>
            <person name="Barry K."/>
            <person name="Detter J.C."/>
            <person name="Glavina del Rio T."/>
            <person name="Hammon N."/>
            <person name="Israni S."/>
            <person name="Dalin E."/>
            <person name="Tice H."/>
            <person name="Pitluck S."/>
            <person name="Chertkov O."/>
            <person name="Brettin T."/>
            <person name="Bruce D."/>
            <person name="Han C."/>
            <person name="Schmutz J."/>
            <person name="Larimer F."/>
            <person name="Land M."/>
            <person name="Hauser L."/>
            <person name="Kyrpides N."/>
            <person name="Mikhailova N."/>
            <person name="Shelobolina E."/>
            <person name="Aklujkar M."/>
            <person name="Lovley D."/>
            <person name="Richardson P."/>
        </authorList>
    </citation>
    <scope>NUCLEOTIDE SEQUENCE [LARGE SCALE GENOMIC DNA]</scope>
    <source>
        <strain evidence="2 3">Rf4</strain>
    </source>
</reference>
<evidence type="ECO:0008006" key="4">
    <source>
        <dbReference type="Google" id="ProtNLM"/>
    </source>
</evidence>
<accession>A5G4U6</accession>
<evidence type="ECO:0000313" key="3">
    <source>
        <dbReference type="Proteomes" id="UP000006695"/>
    </source>
</evidence>
<keyword evidence="1" id="KW-0812">Transmembrane</keyword>
<dbReference type="AlphaFoldDB" id="A5G4U6"/>
<dbReference type="Pfam" id="PF02405">
    <property type="entry name" value="MlaE"/>
    <property type="match status" value="1"/>
</dbReference>
<proteinExistence type="predicted"/>
<feature type="transmembrane region" description="Helical" evidence="1">
    <location>
        <begin position="338"/>
        <end position="358"/>
    </location>
</feature>
<keyword evidence="1" id="KW-0472">Membrane</keyword>
<gene>
    <name evidence="2" type="ordered locus">Gura_2637</name>
</gene>
<keyword evidence="1" id="KW-1133">Transmembrane helix</keyword>
<feature type="transmembrane region" description="Helical" evidence="1">
    <location>
        <begin position="307"/>
        <end position="326"/>
    </location>
</feature>
<feature type="transmembrane region" description="Helical" evidence="1">
    <location>
        <begin position="195"/>
        <end position="214"/>
    </location>
</feature>
<evidence type="ECO:0000313" key="2">
    <source>
        <dbReference type="EMBL" id="ABQ26814.1"/>
    </source>
</evidence>
<protein>
    <recommendedName>
        <fullName evidence="4">ABC transporter permease</fullName>
    </recommendedName>
</protein>
<dbReference type="STRING" id="351605.Gura_2637"/>
<dbReference type="KEGG" id="gur:Gura_2637"/>
<feature type="transmembrane region" description="Helical" evidence="1">
    <location>
        <begin position="226"/>
        <end position="248"/>
    </location>
</feature>
<name>A5G4U6_GEOUR</name>
<dbReference type="InterPro" id="IPR030802">
    <property type="entry name" value="Permease_MalE"/>
</dbReference>
<sequence length="401" mass="42594">MAWFSHYEMVLIRHRQSVIEKGACHSMIPSELKIDKTPDGALLTLAGDWRLGSAIPSPDGVIAGLGAAEKGQRLAFETGNLQGWDSGLLVFLAKLFDICRRNGISVDESGLPAGVRKLIDLASPEKQRSGVTHGGEHPSFLVWVADTALAQVKGAKEVLAFIGEATLAFVKMLRGKADFRRMDLIVTIQETGAQALPIVTLISLLVGMILAFIASIQLKMFGAQIYVADVVGIGIVRVMGAIMTGIIMSGRTGAAFAAQLGTMQVNEEIDALETLGFSPVEFLVLPRMLALMLMMPLLCVYSDLMGVLGGMIVGVGMLDLGFMEYVHQSRSALNLTHFLVGLFHSFVFGILVAVAGCLRGLQCERSASAVGYAATSAVVTGIVCIVVATAIITLSCQVLGI</sequence>
<dbReference type="Proteomes" id="UP000006695">
    <property type="component" value="Chromosome"/>
</dbReference>
<keyword evidence="3" id="KW-1185">Reference proteome</keyword>
<dbReference type="HOGENOM" id="CLU_045686_0_2_7"/>
<dbReference type="RefSeq" id="WP_011939491.1">
    <property type="nucleotide sequence ID" value="NC_009483.1"/>
</dbReference>
<dbReference type="EMBL" id="CP000698">
    <property type="protein sequence ID" value="ABQ26814.1"/>
    <property type="molecule type" value="Genomic_DNA"/>
</dbReference>
<dbReference type="GO" id="GO:0005548">
    <property type="term" value="F:phospholipid transporter activity"/>
    <property type="evidence" value="ECO:0007669"/>
    <property type="project" value="TreeGrafter"/>
</dbReference>
<feature type="transmembrane region" description="Helical" evidence="1">
    <location>
        <begin position="282"/>
        <end position="300"/>
    </location>
</feature>
<evidence type="ECO:0000256" key="1">
    <source>
        <dbReference type="SAM" id="Phobius"/>
    </source>
</evidence>
<organism evidence="2 3">
    <name type="scientific">Geotalea uraniireducens (strain Rf4)</name>
    <name type="common">Geobacter uraniireducens</name>
    <dbReference type="NCBI Taxonomy" id="351605"/>
    <lineage>
        <taxon>Bacteria</taxon>
        <taxon>Pseudomonadati</taxon>
        <taxon>Thermodesulfobacteriota</taxon>
        <taxon>Desulfuromonadia</taxon>
        <taxon>Geobacterales</taxon>
        <taxon>Geobacteraceae</taxon>
        <taxon>Geotalea</taxon>
    </lineage>
</organism>